<dbReference type="RefSeq" id="WP_272481823.1">
    <property type="nucleotide sequence ID" value="NZ_LMTR01000071.1"/>
</dbReference>
<name>A0A120CUW1_HYPSL</name>
<reference evidence="2 3" key="1">
    <citation type="submission" date="2015-10" db="EMBL/GenBank/DDBJ databases">
        <title>Transcriptomic analysis of a linuron degrading triple-species bacterial consortium.</title>
        <authorList>
            <person name="Albers P."/>
        </authorList>
    </citation>
    <scope>NUCLEOTIDE SEQUENCE [LARGE SCALE GENOMIC DNA]</scope>
    <source>
        <strain evidence="2 3">WDL6</strain>
    </source>
</reference>
<evidence type="ECO:0000256" key="1">
    <source>
        <dbReference type="SAM" id="Phobius"/>
    </source>
</evidence>
<evidence type="ECO:0000313" key="3">
    <source>
        <dbReference type="Proteomes" id="UP000059074"/>
    </source>
</evidence>
<dbReference type="EMBL" id="LMTR01000071">
    <property type="protein sequence ID" value="KWT66852.1"/>
    <property type="molecule type" value="Genomic_DNA"/>
</dbReference>
<keyword evidence="3" id="KW-1185">Reference proteome</keyword>
<evidence type="ECO:0000313" key="2">
    <source>
        <dbReference type="EMBL" id="KWT66852.1"/>
    </source>
</evidence>
<organism evidence="2 3">
    <name type="scientific">Hyphomicrobium sulfonivorans</name>
    <dbReference type="NCBI Taxonomy" id="121290"/>
    <lineage>
        <taxon>Bacteria</taxon>
        <taxon>Pseudomonadati</taxon>
        <taxon>Pseudomonadota</taxon>
        <taxon>Alphaproteobacteria</taxon>
        <taxon>Hyphomicrobiales</taxon>
        <taxon>Hyphomicrobiaceae</taxon>
        <taxon>Hyphomicrobium</taxon>
    </lineage>
</organism>
<sequence>MFEVAHAARELEATMELMVRLNVLAALLSFGLIAAIVVGVV</sequence>
<comment type="caution">
    <text evidence="2">The sequence shown here is derived from an EMBL/GenBank/DDBJ whole genome shotgun (WGS) entry which is preliminary data.</text>
</comment>
<keyword evidence="1" id="KW-0812">Transmembrane</keyword>
<dbReference type="Proteomes" id="UP000059074">
    <property type="component" value="Unassembled WGS sequence"/>
</dbReference>
<gene>
    <name evidence="2" type="ORF">APY04_2259</name>
</gene>
<proteinExistence type="predicted"/>
<accession>A0A120CUW1</accession>
<keyword evidence="1" id="KW-1133">Transmembrane helix</keyword>
<dbReference type="PATRIC" id="fig|121290.4.peg.2456"/>
<protein>
    <submittedName>
        <fullName evidence="2">Uncharacterized protein</fullName>
    </submittedName>
</protein>
<feature type="transmembrane region" description="Helical" evidence="1">
    <location>
        <begin position="21"/>
        <end position="40"/>
    </location>
</feature>
<keyword evidence="1" id="KW-0472">Membrane</keyword>
<dbReference type="AlphaFoldDB" id="A0A120CUW1"/>